<organism evidence="3 4">
    <name type="scientific">Carnegiea gigantea</name>
    <dbReference type="NCBI Taxonomy" id="171969"/>
    <lineage>
        <taxon>Eukaryota</taxon>
        <taxon>Viridiplantae</taxon>
        <taxon>Streptophyta</taxon>
        <taxon>Embryophyta</taxon>
        <taxon>Tracheophyta</taxon>
        <taxon>Spermatophyta</taxon>
        <taxon>Magnoliopsida</taxon>
        <taxon>eudicotyledons</taxon>
        <taxon>Gunneridae</taxon>
        <taxon>Pentapetalae</taxon>
        <taxon>Caryophyllales</taxon>
        <taxon>Cactineae</taxon>
        <taxon>Cactaceae</taxon>
        <taxon>Cactoideae</taxon>
        <taxon>Echinocereeae</taxon>
        <taxon>Carnegiea</taxon>
    </lineage>
</organism>
<dbReference type="EMBL" id="JAKOGI010000221">
    <property type="protein sequence ID" value="KAJ8439392.1"/>
    <property type="molecule type" value="Genomic_DNA"/>
</dbReference>
<dbReference type="AlphaFoldDB" id="A0A9Q1QEQ0"/>
<evidence type="ECO:0000313" key="4">
    <source>
        <dbReference type="Proteomes" id="UP001153076"/>
    </source>
</evidence>
<evidence type="ECO:0000256" key="1">
    <source>
        <dbReference type="SAM" id="MobiDB-lite"/>
    </source>
</evidence>
<keyword evidence="4" id="KW-1185">Reference proteome</keyword>
<feature type="compositionally biased region" description="Basic and acidic residues" evidence="1">
    <location>
        <begin position="323"/>
        <end position="332"/>
    </location>
</feature>
<comment type="caution">
    <text evidence="3">The sequence shown here is derived from an EMBL/GenBank/DDBJ whole genome shotgun (WGS) entry which is preliminary data.</text>
</comment>
<feature type="region of interest" description="Disordered" evidence="1">
    <location>
        <begin position="300"/>
        <end position="332"/>
    </location>
</feature>
<feature type="chain" id="PRO_5040153128" evidence="2">
    <location>
        <begin position="23"/>
        <end position="332"/>
    </location>
</feature>
<keyword evidence="2" id="KW-0732">Signal</keyword>
<name>A0A9Q1QEQ0_9CARY</name>
<protein>
    <submittedName>
        <fullName evidence="3">Uncharacterized protein</fullName>
    </submittedName>
</protein>
<proteinExistence type="predicted"/>
<sequence>MKERQSLSSIPLMAFLVPLALRKWSSTLSDHCGVAFPPSSLPKDFQALCPSYDLVVAMEAAERFELPELPQVIFYAMLLSKAVRLGVLHGRTLRPMEAALTELRWSAFELWVWISDGVPLNCGCGCTGIRSLKPGSKQRLNQRRAQGSENKKRARRRSRWVRTRPLRGQLPLRMMTSRRKLRNARHTPSLIMTFPPLHDTREMANYVRESFIWCWRRVTRPPCPFPEDHHLLCPSFSLAEAERAAADFDLPEMAQVIFYAMLLNEAVDLAVVHGFAAESLRSAMDKFRGLDGQNLSRAEGSAALAADRHSRGPQPIRPSGGELRIDQRPTPI</sequence>
<evidence type="ECO:0000313" key="3">
    <source>
        <dbReference type="EMBL" id="KAJ8439392.1"/>
    </source>
</evidence>
<reference evidence="3" key="1">
    <citation type="submission" date="2022-04" db="EMBL/GenBank/DDBJ databases">
        <title>Carnegiea gigantea Genome sequencing and assembly v2.</title>
        <authorList>
            <person name="Copetti D."/>
            <person name="Sanderson M.J."/>
            <person name="Burquez A."/>
            <person name="Wojciechowski M.F."/>
        </authorList>
    </citation>
    <scope>NUCLEOTIDE SEQUENCE</scope>
    <source>
        <strain evidence="3">SGP5-SGP5p</strain>
        <tissue evidence="3">Aerial part</tissue>
    </source>
</reference>
<feature type="region of interest" description="Disordered" evidence="1">
    <location>
        <begin position="135"/>
        <end position="158"/>
    </location>
</feature>
<feature type="signal peptide" evidence="2">
    <location>
        <begin position="1"/>
        <end position="22"/>
    </location>
</feature>
<accession>A0A9Q1QEQ0</accession>
<evidence type="ECO:0000256" key="2">
    <source>
        <dbReference type="SAM" id="SignalP"/>
    </source>
</evidence>
<gene>
    <name evidence="3" type="ORF">Cgig2_021806</name>
</gene>
<dbReference type="Proteomes" id="UP001153076">
    <property type="component" value="Unassembled WGS sequence"/>
</dbReference>